<keyword evidence="2" id="KW-1185">Reference proteome</keyword>
<name>A0A975CLN8_9BURK</name>
<sequence length="276" mass="29713">MTSIAACAHPESASAQKTSASRPALSARVLRAAQLTPLLRERMYAVYAAHYDASPRARFDADLAAKHFVILLERADDGVLAGFSTVAHERANTGQGPVQVLFSGDTVIERAAWGDQALARTFARLAGALAAQDRATPLYWLLISKGHRTYRYLGLFARRYVPHPQGDDVALRALADELAAARFGADYRPASGTIVFPESHGHLREAVADVAPHLAARPDVALFLRRNPGWRRGDELLCLAPIEAGNLRSLVRAEFLHGLRGGLPELGLAGAPETAA</sequence>
<dbReference type="AlphaFoldDB" id="A0A975CLN8"/>
<evidence type="ECO:0000313" key="2">
    <source>
        <dbReference type="Proteomes" id="UP000663903"/>
    </source>
</evidence>
<organism evidence="1 2">
    <name type="scientific">Ottowia testudinis</name>
    <dbReference type="NCBI Taxonomy" id="2816950"/>
    <lineage>
        <taxon>Bacteria</taxon>
        <taxon>Pseudomonadati</taxon>
        <taxon>Pseudomonadota</taxon>
        <taxon>Betaproteobacteria</taxon>
        <taxon>Burkholderiales</taxon>
        <taxon>Comamonadaceae</taxon>
        <taxon>Ottowia</taxon>
    </lineage>
</organism>
<proteinExistence type="predicted"/>
<evidence type="ECO:0000313" key="1">
    <source>
        <dbReference type="EMBL" id="QTD45778.1"/>
    </source>
</evidence>
<protein>
    <submittedName>
        <fullName evidence="1">Uncharacterized protein</fullName>
    </submittedName>
</protein>
<dbReference type="EMBL" id="CP071796">
    <property type="protein sequence ID" value="QTD45778.1"/>
    <property type="molecule type" value="Genomic_DNA"/>
</dbReference>
<dbReference type="KEGG" id="otd:J1M35_02330"/>
<gene>
    <name evidence="1" type="ORF">J1M35_02330</name>
</gene>
<reference evidence="1" key="1">
    <citation type="submission" date="2021-03" db="EMBL/GenBank/DDBJ databases">
        <title>Ottowia sp. 27C isolated from the cloaca of a Giant Asian pond turtle (Heosemys grandis).</title>
        <authorList>
            <person name="Spergser J."/>
            <person name="Busse H.-J."/>
        </authorList>
    </citation>
    <scope>NUCLEOTIDE SEQUENCE</scope>
    <source>
        <strain evidence="1">27C</strain>
    </source>
</reference>
<dbReference type="RefSeq" id="WP_208009525.1">
    <property type="nucleotide sequence ID" value="NZ_CP071796.1"/>
</dbReference>
<accession>A0A975CLN8</accession>
<dbReference type="Proteomes" id="UP000663903">
    <property type="component" value="Chromosome"/>
</dbReference>